<dbReference type="Gene3D" id="3.10.560.10">
    <property type="entry name" value="Outer membrane lipoprotein wza domain like"/>
    <property type="match status" value="1"/>
</dbReference>
<reference evidence="1 2" key="1">
    <citation type="submission" date="2023-10" db="EMBL/GenBank/DDBJ databases">
        <title>Glaciecola aquimarina strain GGW-M5 nov., isolated from a coastal seawater.</title>
        <authorList>
            <person name="Bayburt H."/>
            <person name="Kim J.M."/>
            <person name="Choi B.J."/>
            <person name="Jeon C.O."/>
        </authorList>
    </citation>
    <scope>NUCLEOTIDE SEQUENCE [LARGE SCALE GENOMIC DNA]</scope>
    <source>
        <strain evidence="1 2">KCTC 32108</strain>
    </source>
</reference>
<organism evidence="1 2">
    <name type="scientific">Paraglaciecola aquimarina</name>
    <dbReference type="NCBI Taxonomy" id="1235557"/>
    <lineage>
        <taxon>Bacteria</taxon>
        <taxon>Pseudomonadati</taxon>
        <taxon>Pseudomonadota</taxon>
        <taxon>Gammaproteobacteria</taxon>
        <taxon>Alteromonadales</taxon>
        <taxon>Alteromonadaceae</taxon>
        <taxon>Paraglaciecola</taxon>
    </lineage>
</organism>
<protein>
    <recommendedName>
        <fullName evidence="3">Polysaccharide export outer membrane protein</fullName>
    </recommendedName>
</protein>
<dbReference type="Proteomes" id="UP001247805">
    <property type="component" value="Unassembled WGS sequence"/>
</dbReference>
<evidence type="ECO:0000313" key="1">
    <source>
        <dbReference type="EMBL" id="MDU0356124.1"/>
    </source>
</evidence>
<proteinExistence type="predicted"/>
<dbReference type="RefSeq" id="WP_316028120.1">
    <property type="nucleotide sequence ID" value="NZ_JAWDIO010000002.1"/>
</dbReference>
<evidence type="ECO:0000313" key="2">
    <source>
        <dbReference type="Proteomes" id="UP001247805"/>
    </source>
</evidence>
<accession>A0ABU3T1G6</accession>
<comment type="caution">
    <text evidence="1">The sequence shown here is derived from an EMBL/GenBank/DDBJ whole genome shotgun (WGS) entry which is preliminary data.</text>
</comment>
<gene>
    <name evidence="1" type="ORF">RS130_21515</name>
</gene>
<evidence type="ECO:0008006" key="3">
    <source>
        <dbReference type="Google" id="ProtNLM"/>
    </source>
</evidence>
<keyword evidence="2" id="KW-1185">Reference proteome</keyword>
<name>A0ABU3T1G6_9ALTE</name>
<dbReference type="EMBL" id="JAWDIO010000002">
    <property type="protein sequence ID" value="MDU0356124.1"/>
    <property type="molecule type" value="Genomic_DNA"/>
</dbReference>
<sequence>MEELRQQIISSNVSGNQNVKTVDYQDAKLILDELLQVKPIGRLVVDMFTVMSGEQGADLVLKDGDKLFVPNISPFVSVIGEVFVPTTHVLDDSLTLEQYISRSGGVTERADASKVYIVKSNGSVKIPDNSFWFDGTKIELEYRRYNCCA</sequence>